<proteinExistence type="inferred from homology"/>
<dbReference type="Pfam" id="PF02472">
    <property type="entry name" value="ExbD"/>
    <property type="match status" value="1"/>
</dbReference>
<protein>
    <submittedName>
        <fullName evidence="8">ExbD/TolR family protein</fullName>
    </submittedName>
</protein>
<keyword evidence="7" id="KW-0813">Transport</keyword>
<gene>
    <name evidence="8" type="ORF">ACFQ3C_10195</name>
</gene>
<reference evidence="9" key="1">
    <citation type="journal article" date="2019" name="Int. J. Syst. Evol. Microbiol.">
        <title>The Global Catalogue of Microorganisms (GCM) 10K type strain sequencing project: providing services to taxonomists for standard genome sequencing and annotation.</title>
        <authorList>
            <consortium name="The Broad Institute Genomics Platform"/>
            <consortium name="The Broad Institute Genome Sequencing Center for Infectious Disease"/>
            <person name="Wu L."/>
            <person name="Ma J."/>
        </authorList>
    </citation>
    <scope>NUCLEOTIDE SEQUENCE [LARGE SCALE GENOMIC DNA]</scope>
    <source>
        <strain evidence="9">CCUG 55328</strain>
    </source>
</reference>
<name>A0ABW3TGB6_9RHOB</name>
<evidence type="ECO:0000256" key="3">
    <source>
        <dbReference type="ARBA" id="ARBA00022475"/>
    </source>
</evidence>
<comment type="caution">
    <text evidence="8">The sequence shown here is derived from an EMBL/GenBank/DDBJ whole genome shotgun (WGS) entry which is preliminary data.</text>
</comment>
<dbReference type="InterPro" id="IPR003400">
    <property type="entry name" value="ExbD"/>
</dbReference>
<evidence type="ECO:0000313" key="9">
    <source>
        <dbReference type="Proteomes" id="UP001597151"/>
    </source>
</evidence>
<evidence type="ECO:0000256" key="1">
    <source>
        <dbReference type="ARBA" id="ARBA00004162"/>
    </source>
</evidence>
<keyword evidence="7" id="KW-0653">Protein transport</keyword>
<keyword evidence="5" id="KW-1133">Transmembrane helix</keyword>
<evidence type="ECO:0000256" key="5">
    <source>
        <dbReference type="ARBA" id="ARBA00022989"/>
    </source>
</evidence>
<dbReference type="PANTHER" id="PTHR30558">
    <property type="entry name" value="EXBD MEMBRANE COMPONENT OF PMF-DRIVEN MACROMOLECULE IMPORT SYSTEM"/>
    <property type="match status" value="1"/>
</dbReference>
<keyword evidence="3" id="KW-1003">Cell membrane</keyword>
<comment type="subcellular location">
    <subcellularLocation>
        <location evidence="1">Cell membrane</location>
        <topology evidence="1">Single-pass membrane protein</topology>
    </subcellularLocation>
    <subcellularLocation>
        <location evidence="7">Cell membrane</location>
        <topology evidence="7">Single-pass type II membrane protein</topology>
    </subcellularLocation>
</comment>
<organism evidence="8 9">
    <name type="scientific">Seohaeicola saemankumensis</name>
    <dbReference type="NCBI Taxonomy" id="481181"/>
    <lineage>
        <taxon>Bacteria</taxon>
        <taxon>Pseudomonadati</taxon>
        <taxon>Pseudomonadota</taxon>
        <taxon>Alphaproteobacteria</taxon>
        <taxon>Rhodobacterales</taxon>
        <taxon>Roseobacteraceae</taxon>
        <taxon>Seohaeicola</taxon>
    </lineage>
</organism>
<evidence type="ECO:0000256" key="7">
    <source>
        <dbReference type="RuleBase" id="RU003879"/>
    </source>
</evidence>
<accession>A0ABW3TGB6</accession>
<keyword evidence="9" id="KW-1185">Reference proteome</keyword>
<dbReference type="EMBL" id="JBHTKR010000004">
    <property type="protein sequence ID" value="MFD1195041.1"/>
    <property type="molecule type" value="Genomic_DNA"/>
</dbReference>
<evidence type="ECO:0000256" key="2">
    <source>
        <dbReference type="ARBA" id="ARBA00005811"/>
    </source>
</evidence>
<dbReference type="RefSeq" id="WP_380791336.1">
    <property type="nucleotide sequence ID" value="NZ_JBHTKR010000004.1"/>
</dbReference>
<keyword evidence="4 7" id="KW-0812">Transmembrane</keyword>
<dbReference type="PANTHER" id="PTHR30558:SF3">
    <property type="entry name" value="BIOPOLYMER TRANSPORT PROTEIN EXBD-RELATED"/>
    <property type="match status" value="1"/>
</dbReference>
<keyword evidence="6" id="KW-0472">Membrane</keyword>
<dbReference type="Proteomes" id="UP001597151">
    <property type="component" value="Unassembled WGS sequence"/>
</dbReference>
<evidence type="ECO:0000256" key="6">
    <source>
        <dbReference type="ARBA" id="ARBA00023136"/>
    </source>
</evidence>
<evidence type="ECO:0000313" key="8">
    <source>
        <dbReference type="EMBL" id="MFD1195041.1"/>
    </source>
</evidence>
<sequence>MIFTIDSPRPRRKPSLTPMIDVVFLLLVFFMLASRFGQEAQVPLDIGGVGQTYSGPPRLIDVLPEGQRLNGLDRNPDELLRDVAALTTAPTDTIILRARDGADLQRLVSVITLLREAGHTAVAVVP</sequence>
<evidence type="ECO:0000256" key="4">
    <source>
        <dbReference type="ARBA" id="ARBA00022692"/>
    </source>
</evidence>
<comment type="similarity">
    <text evidence="2 7">Belongs to the ExbD/TolR family.</text>
</comment>